<evidence type="ECO:0000256" key="4">
    <source>
        <dbReference type="ARBA" id="ARBA00022833"/>
    </source>
</evidence>
<name>A0ABY7MGS7_9BRAD</name>
<dbReference type="InterPro" id="IPR028090">
    <property type="entry name" value="JAB_dom_prok"/>
</dbReference>
<dbReference type="SUPFAM" id="SSF102712">
    <property type="entry name" value="JAB1/MPN domain"/>
    <property type="match status" value="1"/>
</dbReference>
<organism evidence="7 8">
    <name type="scientific">Bradyrhizobium xenonodulans</name>
    <dbReference type="NCBI Taxonomy" id="2736875"/>
    <lineage>
        <taxon>Bacteria</taxon>
        <taxon>Pseudomonadati</taxon>
        <taxon>Pseudomonadota</taxon>
        <taxon>Alphaproteobacteria</taxon>
        <taxon>Hyphomicrobiales</taxon>
        <taxon>Nitrobacteraceae</taxon>
        <taxon>Bradyrhizobium</taxon>
    </lineage>
</organism>
<keyword evidence="4" id="KW-0862">Zinc</keyword>
<keyword evidence="1" id="KW-0645">Protease</keyword>
<evidence type="ECO:0000256" key="5">
    <source>
        <dbReference type="ARBA" id="ARBA00023049"/>
    </source>
</evidence>
<keyword evidence="8" id="KW-1185">Reference proteome</keyword>
<protein>
    <submittedName>
        <fullName evidence="7">Mov34/MPN/PAD-1 family protein</fullName>
    </submittedName>
</protein>
<reference evidence="7" key="1">
    <citation type="submission" date="2021-12" db="EMBL/GenBank/DDBJ databases">
        <title>Bradyrhizobium xenonodulans sp. nov.</title>
        <authorList>
            <person name="Claassens R."/>
            <person name="Venter S.N."/>
            <person name="Beukes C.W."/>
            <person name="Stepkowski T."/>
            <person name="Steenkamp E.T."/>
        </authorList>
    </citation>
    <scope>NUCLEOTIDE SEQUENCE</scope>
    <source>
        <strain evidence="7">14AB</strain>
    </source>
</reference>
<dbReference type="Gene3D" id="3.40.140.10">
    <property type="entry name" value="Cytidine Deaminase, domain 2"/>
    <property type="match status" value="1"/>
</dbReference>
<evidence type="ECO:0000259" key="6">
    <source>
        <dbReference type="Pfam" id="PF14464"/>
    </source>
</evidence>
<gene>
    <name evidence="7" type="ORF">I3J27_32190</name>
</gene>
<dbReference type="RefSeq" id="WP_270162907.1">
    <property type="nucleotide sequence ID" value="NZ_CP089391.1"/>
</dbReference>
<accession>A0ABY7MGS7</accession>
<evidence type="ECO:0000256" key="3">
    <source>
        <dbReference type="ARBA" id="ARBA00022801"/>
    </source>
</evidence>
<feature type="domain" description="JAB" evidence="6">
    <location>
        <begin position="11"/>
        <end position="124"/>
    </location>
</feature>
<evidence type="ECO:0000313" key="7">
    <source>
        <dbReference type="EMBL" id="WBL77633.1"/>
    </source>
</evidence>
<dbReference type="EMBL" id="CP089391">
    <property type="protein sequence ID" value="WBL77633.1"/>
    <property type="molecule type" value="Genomic_DNA"/>
</dbReference>
<keyword evidence="3" id="KW-0378">Hydrolase</keyword>
<keyword evidence="5" id="KW-0482">Metalloprotease</keyword>
<keyword evidence="2" id="KW-0479">Metal-binding</keyword>
<evidence type="ECO:0000313" key="8">
    <source>
        <dbReference type="Proteomes" id="UP001179614"/>
    </source>
</evidence>
<evidence type="ECO:0000256" key="2">
    <source>
        <dbReference type="ARBA" id="ARBA00022723"/>
    </source>
</evidence>
<dbReference type="Proteomes" id="UP001179614">
    <property type="component" value="Chromosome"/>
</dbReference>
<proteinExistence type="predicted"/>
<dbReference type="Pfam" id="PF14464">
    <property type="entry name" value="Prok-JAB"/>
    <property type="match status" value="1"/>
</dbReference>
<evidence type="ECO:0000256" key="1">
    <source>
        <dbReference type="ARBA" id="ARBA00022670"/>
    </source>
</evidence>
<sequence length="168" mass="19353">MELILPRKITDLLRRELRGRRNEIGGVIVAEHVGGETFRIVELSVQRSGGTTMHFIRDPKQSKAFLSDFFARTGGNYRRFNYIGEWHSHPTFEPVPSRNDIQAMYQIVEDPEVGANFAVLIIVRLFFRRSLKMSATLFRAGLPPERVVVLLERKTPGLLSRLRSLFKK</sequence>